<organism evidence="2 3">
    <name type="scientific">Halalkalicoccus paucihalophilus</name>
    <dbReference type="NCBI Taxonomy" id="1008153"/>
    <lineage>
        <taxon>Archaea</taxon>
        <taxon>Methanobacteriati</taxon>
        <taxon>Methanobacteriota</taxon>
        <taxon>Stenosarchaea group</taxon>
        <taxon>Halobacteria</taxon>
        <taxon>Halobacteriales</taxon>
        <taxon>Halococcaceae</taxon>
        <taxon>Halalkalicoccus</taxon>
    </lineage>
</organism>
<keyword evidence="1" id="KW-1133">Transmembrane helix</keyword>
<dbReference type="AlphaFoldDB" id="A0A151AJN8"/>
<reference evidence="2 3" key="1">
    <citation type="submission" date="2016-02" db="EMBL/GenBank/DDBJ databases">
        <title>Genome sequence of Halalkalicoccus paucihalophilus DSM 24557.</title>
        <authorList>
            <person name="Poehlein A."/>
            <person name="Daniel R."/>
        </authorList>
    </citation>
    <scope>NUCLEOTIDE SEQUENCE [LARGE SCALE GENOMIC DNA]</scope>
    <source>
        <strain evidence="2 3">DSM 24557</strain>
    </source>
</reference>
<keyword evidence="1" id="KW-0472">Membrane</keyword>
<keyword evidence="1" id="KW-0812">Transmembrane</keyword>
<evidence type="ECO:0000256" key="1">
    <source>
        <dbReference type="SAM" id="Phobius"/>
    </source>
</evidence>
<feature type="transmembrane region" description="Helical" evidence="1">
    <location>
        <begin position="72"/>
        <end position="92"/>
    </location>
</feature>
<comment type="caution">
    <text evidence="2">The sequence shown here is derived from an EMBL/GenBank/DDBJ whole genome shotgun (WGS) entry which is preliminary data.</text>
</comment>
<keyword evidence="3" id="KW-1185">Reference proteome</keyword>
<dbReference type="EMBL" id="LTAZ01000001">
    <property type="protein sequence ID" value="KYH27834.1"/>
    <property type="molecule type" value="Genomic_DNA"/>
</dbReference>
<evidence type="ECO:0000313" key="3">
    <source>
        <dbReference type="Proteomes" id="UP000075321"/>
    </source>
</evidence>
<proteinExistence type="predicted"/>
<dbReference type="OrthoDB" id="295069at2157"/>
<accession>A0A151AJN8</accession>
<dbReference type="RefSeq" id="WP_066379080.1">
    <property type="nucleotide sequence ID" value="NZ_LTAZ01000001.1"/>
</dbReference>
<feature type="transmembrane region" description="Helical" evidence="1">
    <location>
        <begin position="48"/>
        <end position="66"/>
    </location>
</feature>
<dbReference type="Proteomes" id="UP000075321">
    <property type="component" value="Unassembled WGS sequence"/>
</dbReference>
<sequence>MTGSIERADENTYIGRDSAPCKHCNEVIETDVPACPHCGNQPVAAVKWASIAAIVIGTILAVPIGYVEWMAWFGPLVGVVLFCGGVGVYWVVTERYSPTKYDATTDSRYSEAEPARS</sequence>
<name>A0A151AJN8_9EURY</name>
<protein>
    <submittedName>
        <fullName evidence="2">Uncharacterized protein</fullName>
    </submittedName>
</protein>
<evidence type="ECO:0000313" key="2">
    <source>
        <dbReference type="EMBL" id="KYH27834.1"/>
    </source>
</evidence>
<gene>
    <name evidence="2" type="ORF">HAPAU_05080</name>
</gene>
<dbReference type="PATRIC" id="fig|1008153.3.peg.508"/>